<organism evidence="2 3">
    <name type="scientific">Sulfuritalea hydrogenivorans sk43H</name>
    <dbReference type="NCBI Taxonomy" id="1223802"/>
    <lineage>
        <taxon>Bacteria</taxon>
        <taxon>Pseudomonadati</taxon>
        <taxon>Pseudomonadota</taxon>
        <taxon>Betaproteobacteria</taxon>
        <taxon>Nitrosomonadales</taxon>
        <taxon>Sterolibacteriaceae</taxon>
        <taxon>Sulfuritalea</taxon>
    </lineage>
</organism>
<dbReference type="KEGG" id="shd:SUTH_01938"/>
<protein>
    <recommendedName>
        <fullName evidence="1">Abortive infection protein-like C-terminal domain-containing protein</fullName>
    </recommendedName>
</protein>
<proteinExistence type="predicted"/>
<accession>W0SG34</accession>
<sequence>MTLDWCPGIREACSYWRDAPMLQQTFEELERALVENNDACIDSAKAIVEVVCQIILQELDSPSNPVRPAEALPTFGAWMSAAVRALKLGDIRHNGFQKLVSQHRKLTDSLGELRNDAGTASHGREGFLQRLSAHHHRAAVLSADAIVTFLHQAYLEAELDLVRTREPYERFDHLHGLIDAHVSLQAEIDEEGFLTVDVTLPFGDILPLRVEASRLLYQLDRDAYVEALNASRGAPAPVAEQVGEQGEQ</sequence>
<dbReference type="OrthoDB" id="6689311at2"/>
<dbReference type="AlphaFoldDB" id="W0SG34"/>
<evidence type="ECO:0000259" key="1">
    <source>
        <dbReference type="Pfam" id="PF14355"/>
    </source>
</evidence>
<dbReference type="HOGENOM" id="CLU_1119817_0_0_4"/>
<gene>
    <name evidence="2" type="ORF">SUTH_01938</name>
</gene>
<keyword evidence="3" id="KW-1185">Reference proteome</keyword>
<evidence type="ECO:0000313" key="2">
    <source>
        <dbReference type="EMBL" id="BAO29730.1"/>
    </source>
</evidence>
<dbReference type="STRING" id="1223802.SUTH_01938"/>
<dbReference type="Proteomes" id="UP000031637">
    <property type="component" value="Chromosome"/>
</dbReference>
<feature type="domain" description="Abortive infection protein-like C-terminal" evidence="1">
    <location>
        <begin position="77"/>
        <end position="151"/>
    </location>
</feature>
<dbReference type="InterPro" id="IPR026001">
    <property type="entry name" value="Abi-like_C"/>
</dbReference>
<dbReference type="EMBL" id="AP012547">
    <property type="protein sequence ID" value="BAO29730.1"/>
    <property type="molecule type" value="Genomic_DNA"/>
</dbReference>
<dbReference type="Pfam" id="PF14355">
    <property type="entry name" value="Abi_C"/>
    <property type="match status" value="1"/>
</dbReference>
<evidence type="ECO:0000313" key="3">
    <source>
        <dbReference type="Proteomes" id="UP000031637"/>
    </source>
</evidence>
<name>W0SG34_9PROT</name>
<reference evidence="2 3" key="1">
    <citation type="journal article" date="2014" name="Syst. Appl. Microbiol.">
        <title>Complete genomes of freshwater sulfur oxidizers Sulfuricella denitrificans skB26 and Sulfuritalea hydrogenivorans sk43H: genetic insights into the sulfur oxidation pathway of betaproteobacteria.</title>
        <authorList>
            <person name="Watanabe T."/>
            <person name="Kojima H."/>
            <person name="Fukui M."/>
        </authorList>
    </citation>
    <scope>NUCLEOTIDE SEQUENCE [LARGE SCALE GENOMIC DNA]</scope>
    <source>
        <strain evidence="2">DSM22779</strain>
    </source>
</reference>